<name>A0A9N9REG6_9NEOP</name>
<reference evidence="1" key="2">
    <citation type="submission" date="2022-10" db="EMBL/GenBank/DDBJ databases">
        <authorList>
            <consortium name="ENA_rothamsted_submissions"/>
            <consortium name="culmorum"/>
            <person name="King R."/>
        </authorList>
    </citation>
    <scope>NUCLEOTIDE SEQUENCE</scope>
</reference>
<keyword evidence="2" id="KW-1185">Reference proteome</keyword>
<sequence length="91" mass="10384">MLDASLHSPQKRVETDPPDSNHLLHVLWHLDIFRRSFRELTGHACLGPSCIFCALKLERWENNEPNLTTSALSRRENVTSVRAGTTDLCEQ</sequence>
<accession>A0A9N9REG6</accession>
<reference evidence="1" key="1">
    <citation type="submission" date="2021-12" db="EMBL/GenBank/DDBJ databases">
        <authorList>
            <person name="King R."/>
        </authorList>
    </citation>
    <scope>NUCLEOTIDE SEQUENCE</scope>
</reference>
<gene>
    <name evidence="1" type="ORF">DIATSA_LOCUS12574</name>
</gene>
<proteinExistence type="predicted"/>
<protein>
    <submittedName>
        <fullName evidence="1">Uncharacterized protein</fullName>
    </submittedName>
</protein>
<evidence type="ECO:0000313" key="1">
    <source>
        <dbReference type="EMBL" id="CAG9795289.1"/>
    </source>
</evidence>
<dbReference type="EMBL" id="OU893338">
    <property type="protein sequence ID" value="CAG9795289.1"/>
    <property type="molecule type" value="Genomic_DNA"/>
</dbReference>
<dbReference type="Proteomes" id="UP001153714">
    <property type="component" value="Chromosome 7"/>
</dbReference>
<evidence type="ECO:0000313" key="2">
    <source>
        <dbReference type="Proteomes" id="UP001153714"/>
    </source>
</evidence>
<dbReference type="OrthoDB" id="205782at2759"/>
<organism evidence="1 2">
    <name type="scientific">Diatraea saccharalis</name>
    <name type="common">sugarcane borer</name>
    <dbReference type="NCBI Taxonomy" id="40085"/>
    <lineage>
        <taxon>Eukaryota</taxon>
        <taxon>Metazoa</taxon>
        <taxon>Ecdysozoa</taxon>
        <taxon>Arthropoda</taxon>
        <taxon>Hexapoda</taxon>
        <taxon>Insecta</taxon>
        <taxon>Pterygota</taxon>
        <taxon>Neoptera</taxon>
        <taxon>Endopterygota</taxon>
        <taxon>Lepidoptera</taxon>
        <taxon>Glossata</taxon>
        <taxon>Ditrysia</taxon>
        <taxon>Pyraloidea</taxon>
        <taxon>Crambidae</taxon>
        <taxon>Crambinae</taxon>
        <taxon>Diatraea</taxon>
    </lineage>
</organism>
<dbReference type="AlphaFoldDB" id="A0A9N9REG6"/>